<keyword evidence="3" id="KW-1185">Reference proteome</keyword>
<comment type="caution">
    <text evidence="2">The sequence shown here is derived from an EMBL/GenBank/DDBJ whole genome shotgun (WGS) entry which is preliminary data.</text>
</comment>
<reference evidence="2 3" key="1">
    <citation type="submission" date="2019-10" db="EMBL/GenBank/DDBJ databases">
        <title>Whole genome shotgun sequence of Acrocarpospora pleiomorpha NBRC 16267.</title>
        <authorList>
            <person name="Ichikawa N."/>
            <person name="Kimura A."/>
            <person name="Kitahashi Y."/>
            <person name="Komaki H."/>
            <person name="Oguchi A."/>
        </authorList>
    </citation>
    <scope>NUCLEOTIDE SEQUENCE [LARGE SCALE GENOMIC DNA]</scope>
    <source>
        <strain evidence="2 3">NBRC 16267</strain>
    </source>
</reference>
<proteinExistence type="predicted"/>
<feature type="compositionally biased region" description="Basic and acidic residues" evidence="1">
    <location>
        <begin position="13"/>
        <end position="23"/>
    </location>
</feature>
<evidence type="ECO:0000256" key="1">
    <source>
        <dbReference type="SAM" id="MobiDB-lite"/>
    </source>
</evidence>
<name>A0A5M3XSI4_9ACTN</name>
<feature type="compositionally biased region" description="Basic and acidic residues" evidence="1">
    <location>
        <begin position="167"/>
        <end position="181"/>
    </location>
</feature>
<accession>A0A5M3XSI4</accession>
<dbReference type="Proteomes" id="UP000377595">
    <property type="component" value="Unassembled WGS sequence"/>
</dbReference>
<protein>
    <submittedName>
        <fullName evidence="2">Uncharacterized protein</fullName>
    </submittedName>
</protein>
<dbReference type="EMBL" id="BLAF01000044">
    <property type="protein sequence ID" value="GES23756.1"/>
    <property type="molecule type" value="Genomic_DNA"/>
</dbReference>
<dbReference type="AlphaFoldDB" id="A0A5M3XSI4"/>
<feature type="region of interest" description="Disordered" evidence="1">
    <location>
        <begin position="74"/>
        <end position="109"/>
    </location>
</feature>
<evidence type="ECO:0000313" key="2">
    <source>
        <dbReference type="EMBL" id="GES23756.1"/>
    </source>
</evidence>
<organism evidence="2 3">
    <name type="scientific">Acrocarpospora pleiomorpha</name>
    <dbReference type="NCBI Taxonomy" id="90975"/>
    <lineage>
        <taxon>Bacteria</taxon>
        <taxon>Bacillati</taxon>
        <taxon>Actinomycetota</taxon>
        <taxon>Actinomycetes</taxon>
        <taxon>Streptosporangiales</taxon>
        <taxon>Streptosporangiaceae</taxon>
        <taxon>Acrocarpospora</taxon>
    </lineage>
</organism>
<feature type="region of interest" description="Disordered" evidence="1">
    <location>
        <begin position="130"/>
        <end position="181"/>
    </location>
</feature>
<gene>
    <name evidence="2" type="ORF">Aple_066550</name>
</gene>
<evidence type="ECO:0000313" key="3">
    <source>
        <dbReference type="Proteomes" id="UP000377595"/>
    </source>
</evidence>
<feature type="region of interest" description="Disordered" evidence="1">
    <location>
        <begin position="1"/>
        <end position="57"/>
    </location>
</feature>
<sequence>MTPFHQIAVPPHDGIRPDEEPQPTKHVAGQRCQESGEEGSVLGREPHPGVGAELPFENGDLVTQGEDLDVLIPISHRQQPQRGESVRDGQVGQTKEHDRSSCRTGSSSGIEACLQEKPCKAVTWTDGIIGRRTVRPAAYRSGRALRLPRSAPDGHRGGGSAPASHSGLRELNDTPTHEVQK</sequence>